<dbReference type="Gene3D" id="3.40.50.11350">
    <property type="match status" value="1"/>
</dbReference>
<organism evidence="1">
    <name type="scientific">Campylobacter jejuni</name>
    <dbReference type="NCBI Taxonomy" id="197"/>
    <lineage>
        <taxon>Bacteria</taxon>
        <taxon>Pseudomonadati</taxon>
        <taxon>Campylobacterota</taxon>
        <taxon>Epsilonproteobacteria</taxon>
        <taxon>Campylobacterales</taxon>
        <taxon>Campylobacteraceae</taxon>
        <taxon>Campylobacter</taxon>
    </lineage>
</organism>
<reference evidence="1" key="1">
    <citation type="submission" date="2019-12" db="EMBL/GenBank/DDBJ databases">
        <authorList>
            <consortium name="PulseNet: The National Subtyping Network for Foodborne Disease Surveillance"/>
            <person name="Tarr C.L."/>
            <person name="Trees E."/>
            <person name="Katz L.S."/>
            <person name="Carleton-Romer H.A."/>
            <person name="Stroika S."/>
            <person name="Kucerova Z."/>
            <person name="Roache K.F."/>
            <person name="Sabol A.L."/>
            <person name="Besser J."/>
            <person name="Gerner-Smidt P."/>
        </authorList>
    </citation>
    <scope>NUCLEOTIDE SEQUENCE</scope>
    <source>
        <strain evidence="1">PNUSAC014547</strain>
    </source>
</reference>
<evidence type="ECO:0000313" key="1">
    <source>
        <dbReference type="EMBL" id="EDP3991897.1"/>
    </source>
</evidence>
<accession>A0A6C8B8K3</accession>
<protein>
    <submittedName>
        <fullName evidence="1">Uncharacterized protein</fullName>
    </submittedName>
</protein>
<dbReference type="EMBL" id="AANKUT010000015">
    <property type="protein sequence ID" value="EDP3991897.1"/>
    <property type="molecule type" value="Genomic_DNA"/>
</dbReference>
<sequence length="624" mass="74841">MFYKKNDLIDITNYLAMKSFGLKYFASEQTSQLLIYSKKKYCLRYLVLERVDFDIKKLIVLISINSIEWKKIEYKYYIDKDLKIIIEINIPIYFKYIKLNYKDNFYITRSNMKILVTKFLGLIVSNRPDGFASRIWAFLNAMYIAKKTGFKFGFVWPRFDDVGGMISKKYITIDFEENIFDKNFIQNHSYTCSRLPQTHSYDNCLGPLSLKNIQKLPFYEDYGHLVTCCIPLYELIFDIDIQEYQYKLRQIWNKLQFSYKYLNIKNIVENIYHKLNNHFVAIHIRGGDIVNGEHRLFIMSSLWTYLYPLELVTQLIKMLLGQKIKIIVFSDDDEAVEMIKKNLIYNQYNLENLYFSKDLTPKYLSIEENIFFNFQLLSKSRYIYGSQWSTFRILAGFLGECKKQEAILDTFTYDEQYQILSDNLRSVKTNRSYKAASCMYLYVIGRNIDKDKECLIKILRKGFRYDPKNLSFKIKIIDLLFELDVVKAECEIKNIFFEKKYGFIELLFSKFYKMEFEMEWRNYLKFANKNYPYISLIASYIAFYIGDIENSLKLYSYYKDDEEIKDITSKVFMCEIFQKNFYYLNQEIIDKNIIITSLNQQISSLTQQLNHFKTFSTAKQRIQN</sequence>
<name>A0A6C8B8K3_CAMJU</name>
<gene>
    <name evidence="1" type="ORF">GRX08_08410</name>
</gene>
<feature type="non-terminal residue" evidence="1">
    <location>
        <position position="624"/>
    </location>
</feature>
<dbReference type="AlphaFoldDB" id="A0A6C8B8K3"/>
<proteinExistence type="predicted"/>
<comment type="caution">
    <text evidence="1">The sequence shown here is derived from an EMBL/GenBank/DDBJ whole genome shotgun (WGS) entry which is preliminary data.</text>
</comment>